<evidence type="ECO:0000256" key="3">
    <source>
        <dbReference type="ARBA" id="ARBA00025724"/>
    </source>
</evidence>
<reference evidence="6" key="1">
    <citation type="submission" date="2025-08" db="UniProtKB">
        <authorList>
            <consortium name="RefSeq"/>
        </authorList>
    </citation>
    <scope>IDENTIFICATION</scope>
    <source>
        <strain evidence="6">11010-0011.00</strain>
        <tissue evidence="6">Whole body</tissue>
    </source>
</reference>
<evidence type="ECO:0000256" key="1">
    <source>
        <dbReference type="ARBA" id="ARBA00004123"/>
    </source>
</evidence>
<dbReference type="InterPro" id="IPR006590">
    <property type="entry name" value="RNA_pol_Rpb4/RPC9_core"/>
</dbReference>
<comment type="similarity">
    <text evidence="3">Belongs to the eukaryotic RPB4 RNA polymerase subunit family.</text>
</comment>
<sequence length="160" mass="18544">MERLSMPYDMDEAQDEDASNLKLPEDLEDVKYFNNSEVHILLEEVKKKRLQEAEKLANATEYDENLDDVPQIGIPEILDVTLDYTEQVRLFKSETSVNAVRRMLSKYELGLHPFEQATLANLCPHTPEEAQSFMPSLENRSYADLMLVLEDVCLKRSLQY</sequence>
<dbReference type="Proteomes" id="UP000504634">
    <property type="component" value="Unplaced"/>
</dbReference>
<accession>A0A6J2TZI4</accession>
<dbReference type="GO" id="GO:0030880">
    <property type="term" value="C:RNA polymerase complex"/>
    <property type="evidence" value="ECO:0007669"/>
    <property type="project" value="InterPro"/>
</dbReference>
<dbReference type="GO" id="GO:0006352">
    <property type="term" value="P:DNA-templated transcription initiation"/>
    <property type="evidence" value="ECO:0007669"/>
    <property type="project" value="InterPro"/>
</dbReference>
<protein>
    <submittedName>
        <fullName evidence="6">DNA-directed RNA polymerase II subunit Rpb4-like</fullName>
    </submittedName>
</protein>
<dbReference type="InterPro" id="IPR010997">
    <property type="entry name" value="HRDC-like_sf"/>
</dbReference>
<dbReference type="RefSeq" id="XP_030381080.1">
    <property type="nucleotide sequence ID" value="XM_030525220.1"/>
</dbReference>
<dbReference type="GO" id="GO:0005634">
    <property type="term" value="C:nucleus"/>
    <property type="evidence" value="ECO:0007669"/>
    <property type="project" value="UniProtKB-SubCell"/>
</dbReference>
<dbReference type="InterPro" id="IPR045222">
    <property type="entry name" value="Rpb4-like"/>
</dbReference>
<dbReference type="AlphaFoldDB" id="A0A6J2TZI4"/>
<dbReference type="SMART" id="SM00657">
    <property type="entry name" value="RPOL4c"/>
    <property type="match status" value="1"/>
</dbReference>
<dbReference type="InterPro" id="IPR038324">
    <property type="entry name" value="Rpb4/RPC9_sf"/>
</dbReference>
<dbReference type="OrthoDB" id="2186918at2759"/>
<evidence type="ECO:0000313" key="5">
    <source>
        <dbReference type="Proteomes" id="UP000504634"/>
    </source>
</evidence>
<dbReference type="Gene3D" id="1.20.1250.40">
    <property type="match status" value="1"/>
</dbReference>
<dbReference type="PANTHER" id="PTHR21297">
    <property type="entry name" value="DNA-DIRECTED RNA POLYMERASE II"/>
    <property type="match status" value="1"/>
</dbReference>
<evidence type="ECO:0000256" key="2">
    <source>
        <dbReference type="ARBA" id="ARBA00023242"/>
    </source>
</evidence>
<comment type="subcellular location">
    <subcellularLocation>
        <location evidence="1">Nucleus</location>
    </subcellularLocation>
</comment>
<feature type="domain" description="RNA polymerase Rpb4/RPC9 core" evidence="4">
    <location>
        <begin position="25"/>
        <end position="159"/>
    </location>
</feature>
<keyword evidence="2" id="KW-0539">Nucleus</keyword>
<evidence type="ECO:0000313" key="6">
    <source>
        <dbReference type="RefSeq" id="XP_030381080.1"/>
    </source>
</evidence>
<keyword evidence="5" id="KW-1185">Reference proteome</keyword>
<dbReference type="InterPro" id="IPR005574">
    <property type="entry name" value="Rpb4/RPC9"/>
</dbReference>
<name>A0A6J2TZI4_DROLE</name>
<organism evidence="5 6">
    <name type="scientific">Drosophila lebanonensis</name>
    <name type="common">Fruit fly</name>
    <name type="synonym">Scaptodrosophila lebanonensis</name>
    <dbReference type="NCBI Taxonomy" id="7225"/>
    <lineage>
        <taxon>Eukaryota</taxon>
        <taxon>Metazoa</taxon>
        <taxon>Ecdysozoa</taxon>
        <taxon>Arthropoda</taxon>
        <taxon>Hexapoda</taxon>
        <taxon>Insecta</taxon>
        <taxon>Pterygota</taxon>
        <taxon>Neoptera</taxon>
        <taxon>Endopterygota</taxon>
        <taxon>Diptera</taxon>
        <taxon>Brachycera</taxon>
        <taxon>Muscomorpha</taxon>
        <taxon>Ephydroidea</taxon>
        <taxon>Drosophilidae</taxon>
        <taxon>Scaptodrosophila</taxon>
    </lineage>
</organism>
<evidence type="ECO:0000259" key="4">
    <source>
        <dbReference type="SMART" id="SM00657"/>
    </source>
</evidence>
<dbReference type="Pfam" id="PF03874">
    <property type="entry name" value="RNA_pol_Rpb4"/>
    <property type="match status" value="1"/>
</dbReference>
<dbReference type="GeneID" id="115628946"/>
<dbReference type="GO" id="GO:0000166">
    <property type="term" value="F:nucleotide binding"/>
    <property type="evidence" value="ECO:0007669"/>
    <property type="project" value="InterPro"/>
</dbReference>
<gene>
    <name evidence="6" type="primary">LOC115628946</name>
</gene>
<dbReference type="SUPFAM" id="SSF47819">
    <property type="entry name" value="HRDC-like"/>
    <property type="match status" value="1"/>
</dbReference>
<proteinExistence type="inferred from homology"/>